<evidence type="ECO:0000256" key="1">
    <source>
        <dbReference type="ARBA" id="ARBA00007847"/>
    </source>
</evidence>
<sequence length="241" mass="25972">MKHIGILAHSFEGAALCFRTACLEGVKRLGPHMHPEITMTCNAMALVLDAWDRGDNKTLRGFFMEDAKKLAAAGCDFFVIPDNTAHIAMESEGDPFPIAGLNIGEVVADQAQRAGRKKVGILGTRFTMGGPVYPGAFGRRGIDWAVPDEADRKLVDDIIFDELCLGVFSDHARNTYVGIIEKLKADGCDAVALVCTEIPLLVSQEDSPLPILDSTRLLAAVAIEVALGERPMPEWRGGPIG</sequence>
<dbReference type="InterPro" id="IPR001920">
    <property type="entry name" value="Asp/Glu_race"/>
</dbReference>
<dbReference type="Proteomes" id="UP001165383">
    <property type="component" value="Unassembled WGS sequence"/>
</dbReference>
<dbReference type="RefSeq" id="WP_249915083.1">
    <property type="nucleotide sequence ID" value="NZ_JAMGBB010000001.1"/>
</dbReference>
<protein>
    <submittedName>
        <fullName evidence="3">Amino acid racemase</fullName>
        <ecNumber evidence="3">5.1.1.-</ecNumber>
    </submittedName>
</protein>
<dbReference type="GO" id="GO:0016853">
    <property type="term" value="F:isomerase activity"/>
    <property type="evidence" value="ECO:0007669"/>
    <property type="project" value="UniProtKB-KW"/>
</dbReference>
<dbReference type="NCBIfam" id="TIGR00035">
    <property type="entry name" value="asp_race"/>
    <property type="match status" value="1"/>
</dbReference>
<dbReference type="EMBL" id="JAMGBB010000001">
    <property type="protein sequence ID" value="MCL6740662.1"/>
    <property type="molecule type" value="Genomic_DNA"/>
</dbReference>
<proteinExistence type="inferred from homology"/>
<accession>A0ABT0S953</accession>
<name>A0ABT0S953_9SPHN</name>
<evidence type="ECO:0000313" key="4">
    <source>
        <dbReference type="Proteomes" id="UP001165383"/>
    </source>
</evidence>
<dbReference type="InterPro" id="IPR015942">
    <property type="entry name" value="Asp/Glu/hydantoin_racemase"/>
</dbReference>
<dbReference type="PANTHER" id="PTHR21198:SF7">
    <property type="entry name" value="ASPARTATE-GLUTAMATE RACEMASE FAMILY"/>
    <property type="match status" value="1"/>
</dbReference>
<dbReference type="SUPFAM" id="SSF53681">
    <property type="entry name" value="Aspartate/glutamate racemase"/>
    <property type="match status" value="2"/>
</dbReference>
<organism evidence="3 4">
    <name type="scientific">Sphingomonas brevis</name>
    <dbReference type="NCBI Taxonomy" id="2908206"/>
    <lineage>
        <taxon>Bacteria</taxon>
        <taxon>Pseudomonadati</taxon>
        <taxon>Pseudomonadota</taxon>
        <taxon>Alphaproteobacteria</taxon>
        <taxon>Sphingomonadales</taxon>
        <taxon>Sphingomonadaceae</taxon>
        <taxon>Sphingomonas</taxon>
    </lineage>
</organism>
<dbReference type="Gene3D" id="3.40.50.1860">
    <property type="match status" value="2"/>
</dbReference>
<dbReference type="PANTHER" id="PTHR21198">
    <property type="entry name" value="GLUTAMATE RACEMASE"/>
    <property type="match status" value="1"/>
</dbReference>
<evidence type="ECO:0000256" key="2">
    <source>
        <dbReference type="ARBA" id="ARBA00023235"/>
    </source>
</evidence>
<dbReference type="InterPro" id="IPR004380">
    <property type="entry name" value="Asp_race"/>
</dbReference>
<dbReference type="Pfam" id="PF01177">
    <property type="entry name" value="Asp_Glu_race"/>
    <property type="match status" value="1"/>
</dbReference>
<comment type="caution">
    <text evidence="3">The sequence shown here is derived from an EMBL/GenBank/DDBJ whole genome shotgun (WGS) entry which is preliminary data.</text>
</comment>
<dbReference type="EC" id="5.1.1.-" evidence="3"/>
<keyword evidence="2 3" id="KW-0413">Isomerase</keyword>
<evidence type="ECO:0000313" key="3">
    <source>
        <dbReference type="EMBL" id="MCL6740662.1"/>
    </source>
</evidence>
<keyword evidence="4" id="KW-1185">Reference proteome</keyword>
<comment type="similarity">
    <text evidence="1">Belongs to the aspartate/glutamate racemases family.</text>
</comment>
<reference evidence="3" key="1">
    <citation type="submission" date="2022-05" db="EMBL/GenBank/DDBJ databases">
        <authorList>
            <person name="Jo J.-H."/>
            <person name="Im W.-T."/>
        </authorList>
    </citation>
    <scope>NUCLEOTIDE SEQUENCE</scope>
    <source>
        <strain evidence="3">RB56-2</strain>
    </source>
</reference>
<gene>
    <name evidence="3" type="ORF">LZ518_05880</name>
</gene>